<dbReference type="PANTHER" id="PTHR34478:SF1">
    <property type="entry name" value="PROTEIN LEMA"/>
    <property type="match status" value="1"/>
</dbReference>
<evidence type="ECO:0000256" key="4">
    <source>
        <dbReference type="ARBA" id="ARBA00022989"/>
    </source>
</evidence>
<proteinExistence type="inferred from homology"/>
<dbReference type="AlphaFoldDB" id="A0A2T4FL29"/>
<dbReference type="PANTHER" id="PTHR34478">
    <property type="entry name" value="PROTEIN LEMA"/>
    <property type="match status" value="1"/>
</dbReference>
<dbReference type="InterPro" id="IPR023353">
    <property type="entry name" value="LemA-like_dom_sf"/>
</dbReference>
<keyword evidence="3 6" id="KW-0812">Transmembrane</keyword>
<dbReference type="RefSeq" id="WP_065905561.1">
    <property type="nucleotide sequence ID" value="NZ_MAUE01000026.1"/>
</dbReference>
<evidence type="ECO:0000313" key="9">
    <source>
        <dbReference type="Proteomes" id="UP000095081"/>
    </source>
</evidence>
<keyword evidence="9" id="KW-1185">Reference proteome</keyword>
<feature type="transmembrane region" description="Helical" evidence="6">
    <location>
        <begin position="6"/>
        <end position="26"/>
    </location>
</feature>
<evidence type="ECO:0000256" key="1">
    <source>
        <dbReference type="ARBA" id="ARBA00004167"/>
    </source>
</evidence>
<reference evidence="8 10" key="2">
    <citation type="submission" date="2018-03" db="EMBL/GenBank/DDBJ databases">
        <title>Diversity of bacteria associated with corn roots inoculated with woodland soils in Canada, and Description of Pseudomonas aylmerense sp. nov.</title>
        <authorList>
            <person name="Tambong J.T."/>
            <person name="Xu R."/>
            <person name="Tchagang C."/>
        </authorList>
    </citation>
    <scope>NUCLEOTIDE SEQUENCE [LARGE SCALE GENOMIC DNA]</scope>
    <source>
        <strain evidence="8 10">S1E44</strain>
    </source>
</reference>
<organism evidence="8 10">
    <name type="scientific">Pseudomonas aylmerensis</name>
    <dbReference type="NCBI Taxonomy" id="1869229"/>
    <lineage>
        <taxon>Bacteria</taxon>
        <taxon>Pseudomonadati</taxon>
        <taxon>Pseudomonadota</taxon>
        <taxon>Gammaproteobacteria</taxon>
        <taxon>Pseudomonadales</taxon>
        <taxon>Pseudomonadaceae</taxon>
        <taxon>Pseudomonas</taxon>
    </lineage>
</organism>
<dbReference type="Pfam" id="PF04011">
    <property type="entry name" value="LemA"/>
    <property type="match status" value="1"/>
</dbReference>
<keyword evidence="4 6" id="KW-1133">Transmembrane helix</keyword>
<protein>
    <submittedName>
        <fullName evidence="8">LemA family protein</fullName>
    </submittedName>
</protein>
<evidence type="ECO:0000313" key="8">
    <source>
        <dbReference type="EMBL" id="PTC24107.1"/>
    </source>
</evidence>
<sequence>MILTVFLVIFICVSSVITLYLISLYNQLVSLRNRFKNAFSQIEVQLKRRHDLIPNLVETAKAYMSHERDTLMAVTEARNASAACLNVAAAEPGSAQSIVHLGQTEGRLNRAMDKLNISLEAYPDLRASETMMQLNYEMTNTENRIAFARQFFNDSVMNYNTFRQKFPTVLMAEAFGHGGDATLLEFADSEQIQNTPVVSFI</sequence>
<evidence type="ECO:0000313" key="10">
    <source>
        <dbReference type="Proteomes" id="UP000240571"/>
    </source>
</evidence>
<dbReference type="GO" id="GO:0016020">
    <property type="term" value="C:membrane"/>
    <property type="evidence" value="ECO:0007669"/>
    <property type="project" value="UniProtKB-SubCell"/>
</dbReference>
<comment type="caution">
    <text evidence="8">The sequence shown here is derived from an EMBL/GenBank/DDBJ whole genome shotgun (WGS) entry which is preliminary data.</text>
</comment>
<dbReference type="EMBL" id="MAUE01000026">
    <property type="protein sequence ID" value="OCW24342.1"/>
    <property type="molecule type" value="Genomic_DNA"/>
</dbReference>
<dbReference type="SUPFAM" id="SSF140478">
    <property type="entry name" value="LemA-like"/>
    <property type="match status" value="1"/>
</dbReference>
<evidence type="ECO:0000256" key="3">
    <source>
        <dbReference type="ARBA" id="ARBA00022692"/>
    </source>
</evidence>
<name>A0A2T4FL29_9PSED</name>
<accession>A0A2T4FL29</accession>
<dbReference type="InterPro" id="IPR007156">
    <property type="entry name" value="MamQ_LemA"/>
</dbReference>
<keyword evidence="5 6" id="KW-0472">Membrane</keyword>
<gene>
    <name evidence="7" type="ORF">BBG20_17775</name>
    <name evidence="8" type="ORF">C9382_29205</name>
</gene>
<evidence type="ECO:0000256" key="5">
    <source>
        <dbReference type="ARBA" id="ARBA00023136"/>
    </source>
</evidence>
<reference evidence="7 9" key="1">
    <citation type="submission" date="2016-06" db="EMBL/GenBank/DDBJ databases">
        <title>Draft genome sequence of Pseudomonas sp. S1E40, a novel strain antagonistic activity to fungal plant pathogen.</title>
        <authorList>
            <person name="Tambong J.T."/>
            <person name="Tchagang C."/>
            <person name="Xu R."/>
        </authorList>
    </citation>
    <scope>NUCLEOTIDE SEQUENCE [LARGE SCALE GENOMIC DNA]</scope>
    <source>
        <strain evidence="7 9">S1E40</strain>
    </source>
</reference>
<dbReference type="OrthoDB" id="9804152at2"/>
<evidence type="ECO:0000256" key="6">
    <source>
        <dbReference type="SAM" id="Phobius"/>
    </source>
</evidence>
<dbReference type="Proteomes" id="UP000095081">
    <property type="component" value="Unassembled WGS sequence"/>
</dbReference>
<comment type="subcellular location">
    <subcellularLocation>
        <location evidence="1">Membrane</location>
        <topology evidence="1">Single-pass membrane protein</topology>
    </subcellularLocation>
</comment>
<evidence type="ECO:0000256" key="2">
    <source>
        <dbReference type="ARBA" id="ARBA00008854"/>
    </source>
</evidence>
<dbReference type="EMBL" id="PYWW01000056">
    <property type="protein sequence ID" value="PTC24107.1"/>
    <property type="molecule type" value="Genomic_DNA"/>
</dbReference>
<dbReference type="Gene3D" id="1.20.1440.20">
    <property type="entry name" value="LemA-like domain"/>
    <property type="match status" value="1"/>
</dbReference>
<dbReference type="Proteomes" id="UP000240571">
    <property type="component" value="Unassembled WGS sequence"/>
</dbReference>
<evidence type="ECO:0000313" key="7">
    <source>
        <dbReference type="EMBL" id="OCW24342.1"/>
    </source>
</evidence>
<comment type="similarity">
    <text evidence="2">Belongs to the LemA family.</text>
</comment>